<organism evidence="2">
    <name type="scientific">Alexandrium monilatum</name>
    <dbReference type="NCBI Taxonomy" id="311494"/>
    <lineage>
        <taxon>Eukaryota</taxon>
        <taxon>Sar</taxon>
        <taxon>Alveolata</taxon>
        <taxon>Dinophyceae</taxon>
        <taxon>Gonyaulacales</taxon>
        <taxon>Pyrocystaceae</taxon>
        <taxon>Alexandrium</taxon>
    </lineage>
</organism>
<dbReference type="SMART" id="SM00450">
    <property type="entry name" value="RHOD"/>
    <property type="match status" value="1"/>
</dbReference>
<protein>
    <recommendedName>
        <fullName evidence="1">Rhodanese domain-containing protein</fullName>
    </recommendedName>
</protein>
<dbReference type="Pfam" id="PF00581">
    <property type="entry name" value="Rhodanese"/>
    <property type="match status" value="1"/>
</dbReference>
<dbReference type="EMBL" id="HBNR01088742">
    <property type="protein sequence ID" value="CAE4667141.1"/>
    <property type="molecule type" value="Transcribed_RNA"/>
</dbReference>
<dbReference type="PROSITE" id="PS50206">
    <property type="entry name" value="RHODANESE_3"/>
    <property type="match status" value="1"/>
</dbReference>
<evidence type="ECO:0000313" key="2">
    <source>
        <dbReference type="EMBL" id="CAE4667141.1"/>
    </source>
</evidence>
<dbReference type="AlphaFoldDB" id="A0A7S4T6B1"/>
<dbReference type="CDD" id="cd00158">
    <property type="entry name" value="RHOD"/>
    <property type="match status" value="1"/>
</dbReference>
<gene>
    <name evidence="2" type="ORF">AMON00008_LOCUS63605</name>
</gene>
<reference evidence="2" key="1">
    <citation type="submission" date="2021-01" db="EMBL/GenBank/DDBJ databases">
        <authorList>
            <person name="Corre E."/>
            <person name="Pelletier E."/>
            <person name="Niang G."/>
            <person name="Scheremetjew M."/>
            <person name="Finn R."/>
            <person name="Kale V."/>
            <person name="Holt S."/>
            <person name="Cochrane G."/>
            <person name="Meng A."/>
            <person name="Brown T."/>
            <person name="Cohen L."/>
        </authorList>
    </citation>
    <scope>NUCLEOTIDE SEQUENCE</scope>
    <source>
        <strain evidence="2">CCMP3105</strain>
    </source>
</reference>
<sequence>MGVSTAAAHRRRVSPGAAASLLAVAAVALLRGACLAGSSGLAWAGTVRPASLRLPLQPSSRPGSRTARHFMSIRAPQAAALLETGEWAYLDVRRSEEQQAVGVPALPAYGAGLHTVTSHVPGPNGMVFDVTNWLKKVEARFPDKRQKLVVGCASGVRSKAAAQVLEDAGYTEVQELEKGFMGWRDQGLPVAVEVMA</sequence>
<dbReference type="GO" id="GO:0003824">
    <property type="term" value="F:catalytic activity"/>
    <property type="evidence" value="ECO:0007669"/>
    <property type="project" value="InterPro"/>
</dbReference>
<dbReference type="Gene3D" id="3.40.250.10">
    <property type="entry name" value="Rhodanese-like domain"/>
    <property type="match status" value="1"/>
</dbReference>
<name>A0A7S4T6B1_9DINO</name>
<evidence type="ECO:0000259" key="1">
    <source>
        <dbReference type="PROSITE" id="PS50206"/>
    </source>
</evidence>
<proteinExistence type="predicted"/>
<accession>A0A7S4T6B1</accession>
<dbReference type="PANTHER" id="PTHR44542:SF14">
    <property type="entry name" value="PROTEIN HIGH ARSENIC CONTENT 1, MITOCHONDRIAL-RELATED"/>
    <property type="match status" value="1"/>
</dbReference>
<dbReference type="SUPFAM" id="SSF52821">
    <property type="entry name" value="Rhodanese/Cell cycle control phosphatase"/>
    <property type="match status" value="1"/>
</dbReference>
<feature type="domain" description="Rhodanese" evidence="1">
    <location>
        <begin position="133"/>
        <end position="192"/>
    </location>
</feature>
<dbReference type="InterPro" id="IPR044684">
    <property type="entry name" value="STR17/STR18/HARC1-like"/>
</dbReference>
<dbReference type="InterPro" id="IPR001763">
    <property type="entry name" value="Rhodanese-like_dom"/>
</dbReference>
<dbReference type="InterPro" id="IPR036873">
    <property type="entry name" value="Rhodanese-like_dom_sf"/>
</dbReference>
<dbReference type="PANTHER" id="PTHR44542">
    <property type="entry name" value="THIOSULFATE SULFURTRANSFERASE 18"/>
    <property type="match status" value="1"/>
</dbReference>